<evidence type="ECO:0000313" key="2">
    <source>
        <dbReference type="EMBL" id="CAG2068229.1"/>
    </source>
</evidence>
<proteinExistence type="predicted"/>
<protein>
    <recommendedName>
        <fullName evidence="1">PIK-related kinase FAT domain-containing protein</fullName>
    </recommendedName>
</protein>
<dbReference type="InterPro" id="IPR038980">
    <property type="entry name" value="ATM_plant"/>
</dbReference>
<comment type="caution">
    <text evidence="2">The sequence shown here is derived from an EMBL/GenBank/DDBJ whole genome shotgun (WGS) entry which is preliminary data.</text>
</comment>
<evidence type="ECO:0000259" key="1">
    <source>
        <dbReference type="Pfam" id="PF02259"/>
    </source>
</evidence>
<reference evidence="2" key="1">
    <citation type="submission" date="2021-03" db="EMBL/GenBank/DDBJ databases">
        <authorList>
            <person name="Tran Van P."/>
        </authorList>
    </citation>
    <scope>NUCLEOTIDE SEQUENCE</scope>
</reference>
<dbReference type="InterPro" id="IPR003151">
    <property type="entry name" value="PIK-rel_kinase_FAT"/>
</dbReference>
<organism evidence="2 3">
    <name type="scientific">Timema podura</name>
    <name type="common">Walking stick</name>
    <dbReference type="NCBI Taxonomy" id="61482"/>
    <lineage>
        <taxon>Eukaryota</taxon>
        <taxon>Metazoa</taxon>
        <taxon>Ecdysozoa</taxon>
        <taxon>Arthropoda</taxon>
        <taxon>Hexapoda</taxon>
        <taxon>Insecta</taxon>
        <taxon>Pterygota</taxon>
        <taxon>Neoptera</taxon>
        <taxon>Polyneoptera</taxon>
        <taxon>Phasmatodea</taxon>
        <taxon>Timematodea</taxon>
        <taxon>Timematoidea</taxon>
        <taxon>Timematidae</taxon>
        <taxon>Timema</taxon>
    </lineage>
</organism>
<keyword evidence="3" id="KW-1185">Reference proteome</keyword>
<gene>
    <name evidence="2" type="ORF">TPAB3V08_LOCUS15172</name>
</gene>
<feature type="non-terminal residue" evidence="2">
    <location>
        <position position="183"/>
    </location>
</feature>
<feature type="domain" description="PIK-related kinase FAT" evidence="1">
    <location>
        <begin position="87"/>
        <end position="172"/>
    </location>
</feature>
<evidence type="ECO:0000313" key="3">
    <source>
        <dbReference type="Proteomes" id="UP001153148"/>
    </source>
</evidence>
<dbReference type="Proteomes" id="UP001153148">
    <property type="component" value="Unassembled WGS sequence"/>
</dbReference>
<feature type="non-terminal residue" evidence="2">
    <location>
        <position position="1"/>
    </location>
</feature>
<dbReference type="PANTHER" id="PTHR37079">
    <property type="entry name" value="SERINE/THREONINE-PROTEIN KINASE ATM"/>
    <property type="match status" value="1"/>
</dbReference>
<sequence>QAYTRLQYKDAVSGCGSSYLLDSLTRVSHLELEGQWEQAMQEYQLHSKNDDSTAIQGLCRCLHRMGSHNLLHRYLAATEKTSELLAIQYECGWRLGQWDLGRCPQGDLYEGHHYDALQATEEGDLTRARLSLSRARICVATTALAHASLESAMNLYPSLSRLQTLQELEDFLNDNPLNQDSVK</sequence>
<name>A0ABN7PPX6_TIMPD</name>
<accession>A0ABN7PPX6</accession>
<dbReference type="PANTHER" id="PTHR37079:SF4">
    <property type="entry name" value="SERINE_THREONINE-PROTEIN KINASE ATM"/>
    <property type="match status" value="1"/>
</dbReference>
<dbReference type="Pfam" id="PF02259">
    <property type="entry name" value="FAT"/>
    <property type="match status" value="1"/>
</dbReference>
<dbReference type="EMBL" id="CAJPIN010084788">
    <property type="protein sequence ID" value="CAG2068229.1"/>
    <property type="molecule type" value="Genomic_DNA"/>
</dbReference>